<feature type="DNA-binding region" description="OmpR/PhoB-type" evidence="4">
    <location>
        <begin position="4"/>
        <end position="102"/>
    </location>
</feature>
<reference evidence="7 8" key="1">
    <citation type="submission" date="2016-12" db="EMBL/GenBank/DDBJ databases">
        <title>Genome sequencing of Methylocaldum marinum.</title>
        <authorList>
            <person name="Takeuchi M."/>
            <person name="Kamagata Y."/>
            <person name="Hiraoka S."/>
            <person name="Oshima K."/>
            <person name="Hattori M."/>
            <person name="Iwasaki W."/>
        </authorList>
    </citation>
    <scope>NUCLEOTIDE SEQUENCE [LARGE SCALE GENOMIC DNA]</scope>
    <source>
        <strain evidence="7 8">S8</strain>
    </source>
</reference>
<evidence type="ECO:0000256" key="1">
    <source>
        <dbReference type="ARBA" id="ARBA00022741"/>
    </source>
</evidence>
<dbReference type="GO" id="GO:0006355">
    <property type="term" value="P:regulation of DNA-templated transcription"/>
    <property type="evidence" value="ECO:0007669"/>
    <property type="project" value="InterPro"/>
</dbReference>
<dbReference type="InterPro" id="IPR016032">
    <property type="entry name" value="Sig_transdc_resp-reg_C-effctor"/>
</dbReference>
<dbReference type="PROSITE" id="PS51755">
    <property type="entry name" value="OMPR_PHOB"/>
    <property type="match status" value="1"/>
</dbReference>
<evidence type="ECO:0000259" key="6">
    <source>
        <dbReference type="PROSITE" id="PS51755"/>
    </source>
</evidence>
<proteinExistence type="predicted"/>
<dbReference type="SUPFAM" id="SSF52540">
    <property type="entry name" value="P-loop containing nucleoside triphosphate hydrolases"/>
    <property type="match status" value="1"/>
</dbReference>
<dbReference type="InterPro" id="IPR027417">
    <property type="entry name" value="P-loop_NTPase"/>
</dbReference>
<name>A0A250KMP1_9GAMM</name>
<dbReference type="SUPFAM" id="SSF46894">
    <property type="entry name" value="C-terminal effector domain of the bipartite response regulators"/>
    <property type="match status" value="1"/>
</dbReference>
<feature type="region of interest" description="Disordered" evidence="5">
    <location>
        <begin position="454"/>
        <end position="575"/>
    </location>
</feature>
<dbReference type="GO" id="GO:0005524">
    <property type="term" value="F:ATP binding"/>
    <property type="evidence" value="ECO:0007669"/>
    <property type="project" value="UniProtKB-KW"/>
</dbReference>
<protein>
    <recommendedName>
        <fullName evidence="6">OmpR/PhoB-type domain-containing protein</fullName>
    </recommendedName>
</protein>
<evidence type="ECO:0000256" key="4">
    <source>
        <dbReference type="PROSITE-ProRule" id="PRU01091"/>
    </source>
</evidence>
<feature type="compositionally biased region" description="Low complexity" evidence="5">
    <location>
        <begin position="456"/>
        <end position="471"/>
    </location>
</feature>
<keyword evidence="2" id="KW-0067">ATP-binding</keyword>
<dbReference type="GO" id="GO:0005737">
    <property type="term" value="C:cytoplasm"/>
    <property type="evidence" value="ECO:0007669"/>
    <property type="project" value="TreeGrafter"/>
</dbReference>
<evidence type="ECO:0000256" key="5">
    <source>
        <dbReference type="SAM" id="MobiDB-lite"/>
    </source>
</evidence>
<dbReference type="SMART" id="SM00862">
    <property type="entry name" value="Trans_reg_C"/>
    <property type="match status" value="1"/>
</dbReference>
<dbReference type="PANTHER" id="PTHR16305:SF35">
    <property type="entry name" value="TRANSCRIPTIONAL ACTIVATOR DOMAIN"/>
    <property type="match status" value="1"/>
</dbReference>
<dbReference type="CDD" id="cd00383">
    <property type="entry name" value="trans_reg_C"/>
    <property type="match status" value="1"/>
</dbReference>
<accession>A0A250KMP1</accession>
<dbReference type="GO" id="GO:0003677">
    <property type="term" value="F:DNA binding"/>
    <property type="evidence" value="ECO:0007669"/>
    <property type="project" value="UniProtKB-UniRule"/>
</dbReference>
<feature type="domain" description="OmpR/PhoB-type" evidence="6">
    <location>
        <begin position="4"/>
        <end position="102"/>
    </location>
</feature>
<evidence type="ECO:0000313" key="8">
    <source>
        <dbReference type="Proteomes" id="UP000266313"/>
    </source>
</evidence>
<dbReference type="InterPro" id="IPR036388">
    <property type="entry name" value="WH-like_DNA-bd_sf"/>
</dbReference>
<dbReference type="Gene3D" id="3.40.50.300">
    <property type="entry name" value="P-loop containing nucleotide triphosphate hydrolases"/>
    <property type="match status" value="1"/>
</dbReference>
<dbReference type="Proteomes" id="UP000266313">
    <property type="component" value="Chromosome"/>
</dbReference>
<dbReference type="AlphaFoldDB" id="A0A250KMP1"/>
<organism evidence="7 8">
    <name type="scientific">Methylocaldum marinum</name>
    <dbReference type="NCBI Taxonomy" id="1432792"/>
    <lineage>
        <taxon>Bacteria</taxon>
        <taxon>Pseudomonadati</taxon>
        <taxon>Pseudomonadota</taxon>
        <taxon>Gammaproteobacteria</taxon>
        <taxon>Methylococcales</taxon>
        <taxon>Methylococcaceae</taxon>
        <taxon>Methylocaldum</taxon>
    </lineage>
</organism>
<keyword evidence="3 4" id="KW-0238">DNA-binding</keyword>
<keyword evidence="8" id="KW-1185">Reference proteome</keyword>
<evidence type="ECO:0000313" key="7">
    <source>
        <dbReference type="EMBL" id="BBA32848.1"/>
    </source>
</evidence>
<dbReference type="Gene3D" id="1.10.10.10">
    <property type="entry name" value="Winged helix-like DNA-binding domain superfamily/Winged helix DNA-binding domain"/>
    <property type="match status" value="1"/>
</dbReference>
<gene>
    <name evidence="7" type="ORF">sS8_0883</name>
</gene>
<dbReference type="RefSeq" id="WP_170160950.1">
    <property type="nucleotide sequence ID" value="NZ_AP017928.1"/>
</dbReference>
<dbReference type="Pfam" id="PF13191">
    <property type="entry name" value="AAA_16"/>
    <property type="match status" value="1"/>
</dbReference>
<dbReference type="GO" id="GO:0004016">
    <property type="term" value="F:adenylate cyclase activity"/>
    <property type="evidence" value="ECO:0007669"/>
    <property type="project" value="TreeGrafter"/>
</dbReference>
<dbReference type="KEGG" id="mmai:sS8_0883"/>
<evidence type="ECO:0000256" key="3">
    <source>
        <dbReference type="ARBA" id="ARBA00023125"/>
    </source>
</evidence>
<dbReference type="GO" id="GO:0000160">
    <property type="term" value="P:phosphorelay signal transduction system"/>
    <property type="evidence" value="ECO:0007669"/>
    <property type="project" value="InterPro"/>
</dbReference>
<dbReference type="PANTHER" id="PTHR16305">
    <property type="entry name" value="TESTICULAR SOLUBLE ADENYLYL CYCLASE"/>
    <property type="match status" value="1"/>
</dbReference>
<dbReference type="InterPro" id="IPR041664">
    <property type="entry name" value="AAA_16"/>
</dbReference>
<sequence length="602" mass="65756">MNQGMPIVFGPFRLEPGNAMLWRGDQAIVLRPRTFAVLCYLLEHPDRLLTKTEILNALWPRQYVSEGVLKASINEIRKALGDDPKAPRYIETRHRRGYRFIGPRASHPPSASSALPSPRCVGRDAELRHLHAALEKALAGERQLVFVTGEAGIGKTTVVEVFAEGAAARQELLRMASGQCVEHYGPGEAYLPVLEALGRLCRPPQGKRLVALLRRYAPTWLGQLPWLLSPAEQTELQRQGVAATPERMLREMAEALEAVTAETPLVLVLEDLHWSDYATLDLLAALARRREAARLLVIGTYRPMELIVRGHPLKGLKQELQVHGQCAELALGALSEAAVTDYLAARCPRVAPTVPLERLAQWVSRRTEGNPLFMVHTVAYLCARGALREAPEPAGQDASLRVLEDAEHGMPETLQQMIDQQIDRLSPAGRHDGRALWLPPCAVSSRVVRPADGEAADAAASGDRRTAGASLRRVRRGDRGGTGRTLRAGPKPWPGAALSATSRREGPPAARPARGHRPAHPRIGAARRPPRHPGADPARTRPPNHPGLGADRRQRLHRPRGGASLHPRTGAVPDGRRDAPALLRALWLMVVLLLAGGVADRL</sequence>
<keyword evidence="1" id="KW-0547">Nucleotide-binding</keyword>
<evidence type="ECO:0000256" key="2">
    <source>
        <dbReference type="ARBA" id="ARBA00022840"/>
    </source>
</evidence>
<dbReference type="InterPro" id="IPR001867">
    <property type="entry name" value="OmpR/PhoB-type_DNA-bd"/>
</dbReference>
<dbReference type="EMBL" id="AP017928">
    <property type="protein sequence ID" value="BBA32848.1"/>
    <property type="molecule type" value="Genomic_DNA"/>
</dbReference>
<dbReference type="Pfam" id="PF00486">
    <property type="entry name" value="Trans_reg_C"/>
    <property type="match status" value="1"/>
</dbReference>